<organism evidence="2">
    <name type="scientific">Oryza punctata</name>
    <name type="common">Red rice</name>
    <dbReference type="NCBI Taxonomy" id="4537"/>
    <lineage>
        <taxon>Eukaryota</taxon>
        <taxon>Viridiplantae</taxon>
        <taxon>Streptophyta</taxon>
        <taxon>Embryophyta</taxon>
        <taxon>Tracheophyta</taxon>
        <taxon>Spermatophyta</taxon>
        <taxon>Magnoliopsida</taxon>
        <taxon>Liliopsida</taxon>
        <taxon>Poales</taxon>
        <taxon>Poaceae</taxon>
        <taxon>BOP clade</taxon>
        <taxon>Oryzoideae</taxon>
        <taxon>Oryzeae</taxon>
        <taxon>Oryzinae</taxon>
        <taxon>Oryza</taxon>
    </lineage>
</organism>
<reference evidence="2" key="2">
    <citation type="submission" date="2018-05" db="EMBL/GenBank/DDBJ databases">
        <title>OpunRS2 (Oryza punctata Reference Sequence Version 2).</title>
        <authorList>
            <person name="Zhang J."/>
            <person name="Kudrna D."/>
            <person name="Lee S."/>
            <person name="Talag J."/>
            <person name="Welchert J."/>
            <person name="Wing R.A."/>
        </authorList>
    </citation>
    <scope>NUCLEOTIDE SEQUENCE [LARGE SCALE GENOMIC DNA]</scope>
</reference>
<evidence type="ECO:0000313" key="2">
    <source>
        <dbReference type="EnsemblPlants" id="OPUNC06G22880.1"/>
    </source>
</evidence>
<accession>A0A0E0LEU6</accession>
<feature type="region of interest" description="Disordered" evidence="1">
    <location>
        <begin position="1"/>
        <end position="100"/>
    </location>
</feature>
<evidence type="ECO:0000313" key="3">
    <source>
        <dbReference type="Proteomes" id="UP000026962"/>
    </source>
</evidence>
<reference evidence="2" key="1">
    <citation type="submission" date="2015-04" db="UniProtKB">
        <authorList>
            <consortium name="EnsemblPlants"/>
        </authorList>
    </citation>
    <scope>IDENTIFICATION</scope>
</reference>
<sequence length="180" mass="18681">MAMAAPGCCNKKRSGGDAGVGDPSLAQEPSSSTRGEEEEPHPPLLSSPLTLLHLEKKGKQMDPTGNDDRLPQAMAAGSPPSGGLSVRPLPSPASTSPLHPASNEMEEAFLRWIQPTNFHWVGGGSRPRKGDARTRGEAERVRPTRGCGPQGGARAGEAGARGPARKADEVIGAQRARPAG</sequence>
<keyword evidence="3" id="KW-1185">Reference proteome</keyword>
<proteinExistence type="predicted"/>
<protein>
    <submittedName>
        <fullName evidence="2">Uncharacterized protein</fullName>
    </submittedName>
</protein>
<evidence type="ECO:0000256" key="1">
    <source>
        <dbReference type="SAM" id="MobiDB-lite"/>
    </source>
</evidence>
<dbReference type="HOGENOM" id="CLU_1498637_0_0_1"/>
<feature type="compositionally biased region" description="Basic and acidic residues" evidence="1">
    <location>
        <begin position="128"/>
        <end position="142"/>
    </location>
</feature>
<feature type="region of interest" description="Disordered" evidence="1">
    <location>
        <begin position="118"/>
        <end position="180"/>
    </location>
</feature>
<dbReference type="Gramene" id="OPUNC06G22880.1">
    <property type="protein sequence ID" value="OPUNC06G22880.1"/>
    <property type="gene ID" value="OPUNC06G22880"/>
</dbReference>
<dbReference type="EnsemblPlants" id="OPUNC06G22880.1">
    <property type="protein sequence ID" value="OPUNC06G22880.1"/>
    <property type="gene ID" value="OPUNC06G22880"/>
</dbReference>
<feature type="compositionally biased region" description="Basic and acidic residues" evidence="1">
    <location>
        <begin position="53"/>
        <end position="70"/>
    </location>
</feature>
<name>A0A0E0LEU6_ORYPU</name>
<dbReference type="Proteomes" id="UP000026962">
    <property type="component" value="Chromosome 6"/>
</dbReference>
<dbReference type="AlphaFoldDB" id="A0A0E0LEU6"/>